<dbReference type="Proteomes" id="UP001140091">
    <property type="component" value="Unassembled WGS sequence"/>
</dbReference>
<dbReference type="PANTHER" id="PTHR19303:SF73">
    <property type="entry name" value="PROTEIN PDC2"/>
    <property type="match status" value="1"/>
</dbReference>
<gene>
    <name evidence="3" type="ORF">H1R20_g14406</name>
</gene>
<evidence type="ECO:0000313" key="4">
    <source>
        <dbReference type="Proteomes" id="UP001140091"/>
    </source>
</evidence>
<evidence type="ECO:0000259" key="2">
    <source>
        <dbReference type="PROSITE" id="PS51253"/>
    </source>
</evidence>
<dbReference type="OrthoDB" id="162969at2759"/>
<dbReference type="Gene3D" id="1.10.10.60">
    <property type="entry name" value="Homeodomain-like"/>
    <property type="match status" value="1"/>
</dbReference>
<sequence>MTSYPGGASAKRERVVTAPDVDRALFLWVKRMEEKRETVNGPMLMAKRQQFEEEFSIPENRRLSGIGWIPGFCRAWGLKEYRLHGEAASVDLEQVAKEVSRVQKVASTYKKENIFNLDETGLWPFAPPDRGLATKQMSGKKTNKFRITIAFATNATGTEKLNPLFIGKFKKPRCFKNAPASFKKIYYRANKKAWMTQEIFEEFIRDLDLQMIKEKRHILLLVDNFSAHTVNYEPRNIRVEFFEPNLTSFVQPLDAGIIRCFKAHYRSRLCRRALLLDDAGESDIYKLNLLEAIMMSREAWDEIILPPDGQDVRADPHAWAILREFAVSPSMALPDAEEKLKAHLGDQYQPSHWSRALQVVTECEDGPFKAQKLLEELAPTCLQSRLTIKLSARPPQIVSAENKLMEDVAALRGRNRVHGEPFSIEELVNPAEESLMESPPSLFDDIPDRSLVGAIVDYVNHQKDIESGEVIEIESDESDDDEALPTRKEAMDICAQMERVVLGLGADFTDSLSLTTSLRQFRAHLVREDLQNAKQTSLLQYFTPKSAA</sequence>
<accession>A0A9W8IZ81</accession>
<keyword evidence="1" id="KW-0238">DNA-binding</keyword>
<dbReference type="GO" id="GO:0003677">
    <property type="term" value="F:DNA binding"/>
    <property type="evidence" value="ECO:0007669"/>
    <property type="project" value="UniProtKB-KW"/>
</dbReference>
<proteinExistence type="predicted"/>
<dbReference type="Pfam" id="PF03221">
    <property type="entry name" value="HTH_Tnp_Tc5"/>
    <property type="match status" value="1"/>
</dbReference>
<evidence type="ECO:0000313" key="3">
    <source>
        <dbReference type="EMBL" id="KAJ2922663.1"/>
    </source>
</evidence>
<keyword evidence="4" id="KW-1185">Reference proteome</keyword>
<reference evidence="3" key="1">
    <citation type="submission" date="2022-06" db="EMBL/GenBank/DDBJ databases">
        <title>Genome Sequence of Candolleomyces eurysporus.</title>
        <authorList>
            <person name="Buettner E."/>
        </authorList>
    </citation>
    <scope>NUCLEOTIDE SEQUENCE</scope>
    <source>
        <strain evidence="3">VTCC 930004</strain>
    </source>
</reference>
<evidence type="ECO:0000256" key="1">
    <source>
        <dbReference type="ARBA" id="ARBA00023125"/>
    </source>
</evidence>
<dbReference type="PANTHER" id="PTHR19303">
    <property type="entry name" value="TRANSPOSON"/>
    <property type="match status" value="1"/>
</dbReference>
<dbReference type="InterPro" id="IPR004875">
    <property type="entry name" value="DDE_SF_endonuclease_dom"/>
</dbReference>
<name>A0A9W8IZ81_9AGAR</name>
<comment type="caution">
    <text evidence="3">The sequence shown here is derived from an EMBL/GenBank/DDBJ whole genome shotgun (WGS) entry which is preliminary data.</text>
</comment>
<feature type="non-terminal residue" evidence="3">
    <location>
        <position position="548"/>
    </location>
</feature>
<organism evidence="3 4">
    <name type="scientific">Candolleomyces eurysporus</name>
    <dbReference type="NCBI Taxonomy" id="2828524"/>
    <lineage>
        <taxon>Eukaryota</taxon>
        <taxon>Fungi</taxon>
        <taxon>Dikarya</taxon>
        <taxon>Basidiomycota</taxon>
        <taxon>Agaricomycotina</taxon>
        <taxon>Agaricomycetes</taxon>
        <taxon>Agaricomycetidae</taxon>
        <taxon>Agaricales</taxon>
        <taxon>Agaricineae</taxon>
        <taxon>Psathyrellaceae</taxon>
        <taxon>Candolleomyces</taxon>
    </lineage>
</organism>
<dbReference type="Pfam" id="PF03184">
    <property type="entry name" value="DDE_1"/>
    <property type="match status" value="1"/>
</dbReference>
<protein>
    <recommendedName>
        <fullName evidence="2">HTH CENPB-type domain-containing protein</fullName>
    </recommendedName>
</protein>
<dbReference type="GO" id="GO:0005634">
    <property type="term" value="C:nucleus"/>
    <property type="evidence" value="ECO:0007669"/>
    <property type="project" value="TreeGrafter"/>
</dbReference>
<dbReference type="InterPro" id="IPR006600">
    <property type="entry name" value="HTH_CenpB_DNA-bd_dom"/>
</dbReference>
<dbReference type="AlphaFoldDB" id="A0A9W8IZ81"/>
<dbReference type="PROSITE" id="PS51253">
    <property type="entry name" value="HTH_CENPB"/>
    <property type="match status" value="1"/>
</dbReference>
<dbReference type="InterPro" id="IPR050863">
    <property type="entry name" value="CenT-Element_Derived"/>
</dbReference>
<dbReference type="EMBL" id="JANBPK010001479">
    <property type="protein sequence ID" value="KAJ2922663.1"/>
    <property type="molecule type" value="Genomic_DNA"/>
</dbReference>
<feature type="domain" description="HTH CENPB-type" evidence="2">
    <location>
        <begin position="9"/>
        <end position="82"/>
    </location>
</feature>